<sequence>MNKILIGVMFAFALVSCETEDAREEIRETSYKEFVDIVLEPNLNLEKTNMIIDKDIVRKLGDKMYKLSAGEIEYSADMGKYGGYRIIFEAL</sequence>
<dbReference type="RefSeq" id="WP_115092330.1">
    <property type="nucleotide sequence ID" value="NZ_CP068107.1"/>
</dbReference>
<protein>
    <submittedName>
        <fullName evidence="1">Uncharacterized protein</fullName>
    </submittedName>
</protein>
<organism evidence="1 2">
    <name type="scientific">Myroides odoratus</name>
    <name type="common">Flavobacterium odoratum</name>
    <dbReference type="NCBI Taxonomy" id="256"/>
    <lineage>
        <taxon>Bacteria</taxon>
        <taxon>Pseudomonadati</taxon>
        <taxon>Bacteroidota</taxon>
        <taxon>Flavobacteriia</taxon>
        <taxon>Flavobacteriales</taxon>
        <taxon>Flavobacteriaceae</taxon>
        <taxon>Myroides</taxon>
    </lineage>
</organism>
<name>A0A378U3F0_MYROD</name>
<dbReference type="PROSITE" id="PS51257">
    <property type="entry name" value="PROKAR_LIPOPROTEIN"/>
    <property type="match status" value="1"/>
</dbReference>
<evidence type="ECO:0000313" key="1">
    <source>
        <dbReference type="EMBL" id="STZ69656.1"/>
    </source>
</evidence>
<gene>
    <name evidence="1" type="ORF">NCTC11179_03170</name>
</gene>
<evidence type="ECO:0000313" key="2">
    <source>
        <dbReference type="Proteomes" id="UP000255024"/>
    </source>
</evidence>
<dbReference type="Proteomes" id="UP000255024">
    <property type="component" value="Unassembled WGS sequence"/>
</dbReference>
<dbReference type="EMBL" id="UGQL01000002">
    <property type="protein sequence ID" value="STZ69656.1"/>
    <property type="molecule type" value="Genomic_DNA"/>
</dbReference>
<dbReference type="AlphaFoldDB" id="A0A378U3F0"/>
<reference evidence="1 2" key="1">
    <citation type="submission" date="2018-06" db="EMBL/GenBank/DDBJ databases">
        <authorList>
            <consortium name="Pathogen Informatics"/>
            <person name="Doyle S."/>
        </authorList>
    </citation>
    <scope>NUCLEOTIDE SEQUENCE [LARGE SCALE GENOMIC DNA]</scope>
    <source>
        <strain evidence="1 2">NCTC11179</strain>
    </source>
</reference>
<proteinExistence type="predicted"/>
<accession>A0A378U3F0</accession>
<keyword evidence="2" id="KW-1185">Reference proteome</keyword>